<dbReference type="RefSeq" id="WP_198568873.1">
    <property type="nucleotide sequence ID" value="NZ_CP066167.1"/>
</dbReference>
<evidence type="ECO:0000256" key="1">
    <source>
        <dbReference type="SAM" id="SignalP"/>
    </source>
</evidence>
<keyword evidence="1" id="KW-0732">Signal</keyword>
<feature type="signal peptide" evidence="1">
    <location>
        <begin position="1"/>
        <end position="21"/>
    </location>
</feature>
<dbReference type="AlphaFoldDB" id="A0A7T4QZ79"/>
<evidence type="ECO:0008006" key="4">
    <source>
        <dbReference type="Google" id="ProtNLM"/>
    </source>
</evidence>
<accession>A0A7T4QZ79</accession>
<reference evidence="2 3" key="1">
    <citation type="submission" date="2020-12" db="EMBL/GenBank/DDBJ databases">
        <authorList>
            <person name="Shan Y."/>
        </authorList>
    </citation>
    <scope>NUCLEOTIDE SEQUENCE [LARGE SCALE GENOMIC DNA]</scope>
    <source>
        <strain evidence="3">csc3.9</strain>
    </source>
</reference>
<dbReference type="KEGG" id="snan:I6N98_13490"/>
<dbReference type="Proteomes" id="UP000596063">
    <property type="component" value="Chromosome"/>
</dbReference>
<gene>
    <name evidence="2" type="ORF">I6N98_13490</name>
</gene>
<organism evidence="2 3">
    <name type="scientific">Spongiibacter nanhainus</name>
    <dbReference type="NCBI Taxonomy" id="2794344"/>
    <lineage>
        <taxon>Bacteria</taxon>
        <taxon>Pseudomonadati</taxon>
        <taxon>Pseudomonadota</taxon>
        <taxon>Gammaproteobacteria</taxon>
        <taxon>Cellvibrionales</taxon>
        <taxon>Spongiibacteraceae</taxon>
        <taxon>Spongiibacter</taxon>
    </lineage>
</organism>
<feature type="chain" id="PRO_5032531622" description="TonB-dependent receptor" evidence="1">
    <location>
        <begin position="22"/>
        <end position="64"/>
    </location>
</feature>
<sequence length="64" mass="6931">MLTFRRILFVSTALFAGVAMADEPAMVLEEVTVVGAVRGSDNVQVANVDMPGDEELKEMPVAYE</sequence>
<proteinExistence type="predicted"/>
<dbReference type="EMBL" id="CP066167">
    <property type="protein sequence ID" value="QQD17372.1"/>
    <property type="molecule type" value="Genomic_DNA"/>
</dbReference>
<evidence type="ECO:0000313" key="2">
    <source>
        <dbReference type="EMBL" id="QQD17372.1"/>
    </source>
</evidence>
<keyword evidence="3" id="KW-1185">Reference proteome</keyword>
<name>A0A7T4QZ79_9GAMM</name>
<evidence type="ECO:0000313" key="3">
    <source>
        <dbReference type="Proteomes" id="UP000596063"/>
    </source>
</evidence>
<protein>
    <recommendedName>
        <fullName evidence="4">TonB-dependent receptor</fullName>
    </recommendedName>
</protein>